<dbReference type="PANTHER" id="PTHR13479:SF40">
    <property type="entry name" value="SMALL RIBOSOMAL SUBUNIT PROTEIN BS18M"/>
    <property type="match status" value="1"/>
</dbReference>
<accession>A0A1G1ZBX0</accession>
<dbReference type="EMBL" id="MHJC01000024">
    <property type="protein sequence ID" value="OGY61360.1"/>
    <property type="molecule type" value="Genomic_DNA"/>
</dbReference>
<evidence type="ECO:0000256" key="1">
    <source>
        <dbReference type="ARBA" id="ARBA00005589"/>
    </source>
</evidence>
<dbReference type="InterPro" id="IPR001648">
    <property type="entry name" value="Ribosomal_bS18"/>
</dbReference>
<keyword evidence="3 4" id="KW-0687">Ribonucleoprotein</keyword>
<dbReference type="Gene3D" id="4.10.640.10">
    <property type="entry name" value="Ribosomal protein S18"/>
    <property type="match status" value="1"/>
</dbReference>
<dbReference type="Proteomes" id="UP000176976">
    <property type="component" value="Unassembled WGS sequence"/>
</dbReference>
<evidence type="ECO:0000256" key="2">
    <source>
        <dbReference type="ARBA" id="ARBA00022980"/>
    </source>
</evidence>
<comment type="similarity">
    <text evidence="1 4 5">Belongs to the bacterial ribosomal protein bS18 family.</text>
</comment>
<sequence length="71" mass="8214">MKNKTTQQCFFCSQNIDEIDYKAVDLLKRFTSSQAKIIDPQHTGTCAKHERRLAEAVKRARFLGLLPFVQK</sequence>
<comment type="function">
    <text evidence="4">Binds as a heterodimer with protein bS6 to the central domain of the 16S rRNA, where it helps stabilize the platform of the 30S subunit.</text>
</comment>
<name>A0A1G1ZBX0_9BACT</name>
<dbReference type="PRINTS" id="PR00974">
    <property type="entry name" value="RIBOSOMALS18"/>
</dbReference>
<dbReference type="InterPro" id="IPR036870">
    <property type="entry name" value="Ribosomal_bS18_sf"/>
</dbReference>
<protein>
    <recommendedName>
        <fullName evidence="4">Small ribosomal subunit protein bS18</fullName>
    </recommendedName>
</protein>
<evidence type="ECO:0000313" key="7">
    <source>
        <dbReference type="Proteomes" id="UP000176976"/>
    </source>
</evidence>
<dbReference type="GO" id="GO:0070181">
    <property type="term" value="F:small ribosomal subunit rRNA binding"/>
    <property type="evidence" value="ECO:0007669"/>
    <property type="project" value="TreeGrafter"/>
</dbReference>
<proteinExistence type="inferred from homology"/>
<keyword evidence="4" id="KW-0699">rRNA-binding</keyword>
<comment type="caution">
    <text evidence="6">The sequence shown here is derived from an EMBL/GenBank/DDBJ whole genome shotgun (WGS) entry which is preliminary data.</text>
</comment>
<keyword evidence="2 4" id="KW-0689">Ribosomal protein</keyword>
<evidence type="ECO:0000256" key="3">
    <source>
        <dbReference type="ARBA" id="ARBA00023274"/>
    </source>
</evidence>
<dbReference type="PANTHER" id="PTHR13479">
    <property type="entry name" value="30S RIBOSOMAL PROTEIN S18"/>
    <property type="match status" value="1"/>
</dbReference>
<dbReference type="GO" id="GO:0003735">
    <property type="term" value="F:structural constituent of ribosome"/>
    <property type="evidence" value="ECO:0007669"/>
    <property type="project" value="InterPro"/>
</dbReference>
<evidence type="ECO:0000313" key="6">
    <source>
        <dbReference type="EMBL" id="OGY61360.1"/>
    </source>
</evidence>
<reference evidence="6 7" key="1">
    <citation type="journal article" date="2016" name="Nat. Commun.">
        <title>Thousands of microbial genomes shed light on interconnected biogeochemical processes in an aquifer system.</title>
        <authorList>
            <person name="Anantharaman K."/>
            <person name="Brown C.T."/>
            <person name="Hug L.A."/>
            <person name="Sharon I."/>
            <person name="Castelle C.J."/>
            <person name="Probst A.J."/>
            <person name="Thomas B.C."/>
            <person name="Singh A."/>
            <person name="Wilkins M.J."/>
            <person name="Karaoz U."/>
            <person name="Brodie E.L."/>
            <person name="Williams K.H."/>
            <person name="Hubbard S.S."/>
            <person name="Banfield J.F."/>
        </authorList>
    </citation>
    <scope>NUCLEOTIDE SEQUENCE [LARGE SCALE GENOMIC DNA]</scope>
</reference>
<evidence type="ECO:0000256" key="4">
    <source>
        <dbReference type="HAMAP-Rule" id="MF_00270"/>
    </source>
</evidence>
<dbReference type="HAMAP" id="MF_00270">
    <property type="entry name" value="Ribosomal_bS18"/>
    <property type="match status" value="1"/>
</dbReference>
<dbReference type="Pfam" id="PF01084">
    <property type="entry name" value="Ribosomal_S18"/>
    <property type="match status" value="1"/>
</dbReference>
<dbReference type="GO" id="GO:0022627">
    <property type="term" value="C:cytosolic small ribosomal subunit"/>
    <property type="evidence" value="ECO:0007669"/>
    <property type="project" value="TreeGrafter"/>
</dbReference>
<dbReference type="AlphaFoldDB" id="A0A1G1ZBX0"/>
<keyword evidence="4" id="KW-0694">RNA-binding</keyword>
<comment type="subunit">
    <text evidence="4">Part of the 30S ribosomal subunit. Forms a tight heterodimer with protein bS6.</text>
</comment>
<dbReference type="GO" id="GO:0006412">
    <property type="term" value="P:translation"/>
    <property type="evidence" value="ECO:0007669"/>
    <property type="project" value="UniProtKB-UniRule"/>
</dbReference>
<dbReference type="NCBIfam" id="TIGR00165">
    <property type="entry name" value="S18"/>
    <property type="match status" value="1"/>
</dbReference>
<evidence type="ECO:0000256" key="5">
    <source>
        <dbReference type="RuleBase" id="RU003910"/>
    </source>
</evidence>
<gene>
    <name evidence="4" type="primary">rpsR</name>
    <name evidence="6" type="ORF">A3H06_00460</name>
</gene>
<organism evidence="6 7">
    <name type="scientific">Candidatus Colwellbacteria bacterium RIFCSPLOWO2_12_FULL_44_13</name>
    <dbReference type="NCBI Taxonomy" id="1797694"/>
    <lineage>
        <taxon>Bacteria</taxon>
        <taxon>Candidatus Colwelliibacteriota</taxon>
    </lineage>
</organism>
<dbReference type="SUPFAM" id="SSF46911">
    <property type="entry name" value="Ribosomal protein S18"/>
    <property type="match status" value="1"/>
</dbReference>